<dbReference type="InterPro" id="IPR003695">
    <property type="entry name" value="Ppx_GppA_N"/>
</dbReference>
<dbReference type="InterPro" id="IPR050273">
    <property type="entry name" value="GppA/Ppx_hydrolase"/>
</dbReference>
<dbReference type="EC" id="3.6.1.11" evidence="4"/>
<dbReference type="eggNOG" id="COG0248">
    <property type="taxonomic scope" value="Bacteria"/>
</dbReference>
<dbReference type="STRING" id="377629.TERTU_1603"/>
<dbReference type="SUPFAM" id="SSF109604">
    <property type="entry name" value="HD-domain/PDEase-like"/>
    <property type="match status" value="1"/>
</dbReference>
<proteinExistence type="predicted"/>
<reference evidence="4 5" key="1">
    <citation type="journal article" date="2009" name="PLoS ONE">
        <title>The complete genome of Teredinibacter turnerae T7901: an intracellular endosymbiont of marine wood-boring bivalves (shipworms).</title>
        <authorList>
            <person name="Yang J.C."/>
            <person name="Madupu R."/>
            <person name="Durkin A.S."/>
            <person name="Ekborg N.A."/>
            <person name="Pedamallu C.S."/>
            <person name="Hostetler J.B."/>
            <person name="Radune D."/>
            <person name="Toms B.S."/>
            <person name="Henrissat B."/>
            <person name="Coutinho P.M."/>
            <person name="Schwarz S."/>
            <person name="Field L."/>
            <person name="Trindade-Silva A.E."/>
            <person name="Soares C.A.G."/>
            <person name="Elshahawi S."/>
            <person name="Hanora A."/>
            <person name="Schmidt E.W."/>
            <person name="Haygood M.G."/>
            <person name="Posfai J."/>
            <person name="Benner J."/>
            <person name="Madinger C."/>
            <person name="Nove J."/>
            <person name="Anton B."/>
            <person name="Chaudhary K."/>
            <person name="Foster J."/>
            <person name="Holman A."/>
            <person name="Kumar S."/>
            <person name="Lessard P.A."/>
            <person name="Luyten Y.A."/>
            <person name="Slatko B."/>
            <person name="Wood N."/>
            <person name="Wu B."/>
            <person name="Teplitski M."/>
            <person name="Mougous J.D."/>
            <person name="Ward N."/>
            <person name="Eisen J.A."/>
            <person name="Badger J.H."/>
            <person name="Distel D.L."/>
        </authorList>
    </citation>
    <scope>NUCLEOTIDE SEQUENCE [LARGE SCALE GENOMIC DNA]</scope>
    <source>
        <strain evidence="5">ATCC 39867 / T7901</strain>
    </source>
</reference>
<dbReference type="EMBL" id="CP001614">
    <property type="protein sequence ID" value="ACR14302.1"/>
    <property type="molecule type" value="Genomic_DNA"/>
</dbReference>
<dbReference type="AlphaFoldDB" id="C5BTH2"/>
<dbReference type="Gene3D" id="1.10.3210.10">
    <property type="entry name" value="Hypothetical protein af1432"/>
    <property type="match status" value="1"/>
</dbReference>
<keyword evidence="1 4" id="KW-0378">Hydrolase</keyword>
<protein>
    <submittedName>
        <fullName evidence="4">Exopolyphosphatase</fullName>
        <ecNumber evidence="4">3.6.1.11</ecNumber>
    </submittedName>
</protein>
<dbReference type="Pfam" id="PF02541">
    <property type="entry name" value="Ppx-GppA"/>
    <property type="match status" value="1"/>
</dbReference>
<dbReference type="Pfam" id="PF21447">
    <property type="entry name" value="Ppx-GppA_III"/>
    <property type="match status" value="1"/>
</dbReference>
<dbReference type="HOGENOM" id="CLU_025908_4_0_6"/>
<evidence type="ECO:0000259" key="2">
    <source>
        <dbReference type="Pfam" id="PF02541"/>
    </source>
</evidence>
<dbReference type="GO" id="GO:0004309">
    <property type="term" value="F:exopolyphosphatase activity"/>
    <property type="evidence" value="ECO:0007669"/>
    <property type="project" value="UniProtKB-EC"/>
</dbReference>
<keyword evidence="5" id="KW-1185">Reference proteome</keyword>
<dbReference type="Proteomes" id="UP000009080">
    <property type="component" value="Chromosome"/>
</dbReference>
<dbReference type="SUPFAM" id="SSF53067">
    <property type="entry name" value="Actin-like ATPase domain"/>
    <property type="match status" value="2"/>
</dbReference>
<evidence type="ECO:0000313" key="4">
    <source>
        <dbReference type="EMBL" id="ACR14302.1"/>
    </source>
</evidence>
<dbReference type="FunFam" id="3.30.420.40:FF:000023">
    <property type="entry name" value="Guanosine-5'-triphosphate,3'-diphosphate pyrophosphatase"/>
    <property type="match status" value="1"/>
</dbReference>
<dbReference type="RefSeq" id="WP_015820418.1">
    <property type="nucleotide sequence ID" value="NC_012997.1"/>
</dbReference>
<dbReference type="Gene3D" id="3.30.420.150">
    <property type="entry name" value="Exopolyphosphatase. Domain 2"/>
    <property type="match status" value="1"/>
</dbReference>
<dbReference type="KEGG" id="ttu:TERTU_1603"/>
<organism evidence="4 5">
    <name type="scientific">Teredinibacter turnerae (strain ATCC 39867 / T7901)</name>
    <dbReference type="NCBI Taxonomy" id="377629"/>
    <lineage>
        <taxon>Bacteria</taxon>
        <taxon>Pseudomonadati</taxon>
        <taxon>Pseudomonadota</taxon>
        <taxon>Gammaproteobacteria</taxon>
        <taxon>Cellvibrionales</taxon>
        <taxon>Cellvibrionaceae</taxon>
        <taxon>Teredinibacter</taxon>
    </lineage>
</organism>
<feature type="domain" description="Ppx/GppA phosphatase C-terminal" evidence="3">
    <location>
        <begin position="309"/>
        <end position="480"/>
    </location>
</feature>
<evidence type="ECO:0000313" key="5">
    <source>
        <dbReference type="Proteomes" id="UP000009080"/>
    </source>
</evidence>
<dbReference type="PANTHER" id="PTHR30005">
    <property type="entry name" value="EXOPOLYPHOSPHATASE"/>
    <property type="match status" value="1"/>
</dbReference>
<evidence type="ECO:0000259" key="3">
    <source>
        <dbReference type="Pfam" id="PF21447"/>
    </source>
</evidence>
<dbReference type="InterPro" id="IPR030673">
    <property type="entry name" value="PyroPPase_GppA_Ppx"/>
</dbReference>
<sequence>MTQFPSPYFAAIDLGSNSFHMLVVRMQDARIEIVDREKEMVQIARGLDKENNLSEEAQERALACLHRFSERLRGIPQEQIRAVGTKTLRAARNSRRFLRLAEEALGTPIQIISGYEEARLVYIGLSQAVVNEHDQRLVIDIGGGSTEFIIGKGHNTLCMESLGMGCVAFTAAFKLDPDKLSAKAMNAATLAACGKLELIRSQYLAQGWEVTYGTSGTMRAVAELLGATDGGAVITRSSLEDYVQKAIANKQLDAPGITKLRRDVLPAGLAILRAIFEQLQLEKIHVADATLKEGLIYDNIGRFNNQDSRVHAVKLLQDKYRIDKDHATRVSETALHLWRQIDNAPILIGLSRTKILDWAAKLHEIGLSISHSSHHNHGYYILRHSDLGGFSRHEQYMMANLVRSHRKKILASRFEDMDSAALAAFYPLLFCLRISALVHRRRETVAILPELRVKKENFVLKLSDTWLDQHPLTRAGLEQEVHQLKKIDIQLSFD</sequence>
<dbReference type="CDD" id="cd24053">
    <property type="entry name" value="ASKHA_NBD_EcPPX-GppA-like"/>
    <property type="match status" value="1"/>
</dbReference>
<evidence type="ECO:0000256" key="1">
    <source>
        <dbReference type="ARBA" id="ARBA00022801"/>
    </source>
</evidence>
<dbReference type="InterPro" id="IPR048950">
    <property type="entry name" value="Ppx_GppA_C"/>
</dbReference>
<dbReference type="OrthoDB" id="9793035at2"/>
<accession>C5BTH2</accession>
<dbReference type="PIRSF" id="PIRSF001267">
    <property type="entry name" value="Pyrophosphatase_GppA_Ppx"/>
    <property type="match status" value="1"/>
</dbReference>
<dbReference type="PANTHER" id="PTHR30005:SF0">
    <property type="entry name" value="RETROGRADE REGULATION PROTEIN 2"/>
    <property type="match status" value="1"/>
</dbReference>
<dbReference type="InterPro" id="IPR043129">
    <property type="entry name" value="ATPase_NBD"/>
</dbReference>
<feature type="domain" description="Ppx/GppA phosphatase N-terminal" evidence="2">
    <location>
        <begin position="23"/>
        <end position="301"/>
    </location>
</feature>
<dbReference type="Gene3D" id="3.30.420.40">
    <property type="match status" value="1"/>
</dbReference>
<name>C5BTH2_TERTT</name>
<gene>
    <name evidence="4" type="ordered locus">TERTU_1603</name>
</gene>